<evidence type="ECO:0000313" key="11">
    <source>
        <dbReference type="Proteomes" id="UP000518605"/>
    </source>
</evidence>
<dbReference type="InterPro" id="IPR024989">
    <property type="entry name" value="MFS_assoc_dom"/>
</dbReference>
<dbReference type="GO" id="GO:0005886">
    <property type="term" value="C:plasma membrane"/>
    <property type="evidence" value="ECO:0007669"/>
    <property type="project" value="UniProtKB-SubCell"/>
</dbReference>
<evidence type="ECO:0000256" key="3">
    <source>
        <dbReference type="ARBA" id="ARBA00022475"/>
    </source>
</evidence>
<reference evidence="10 11" key="1">
    <citation type="submission" date="2020-08" db="EMBL/GenBank/DDBJ databases">
        <title>Genomic Encyclopedia of Type Strains, Phase III (KMG-III): the genomes of soil and plant-associated and newly described type strains.</title>
        <authorList>
            <person name="Whitman W."/>
        </authorList>
    </citation>
    <scope>NUCLEOTIDE SEQUENCE [LARGE SCALE GENOMIC DNA]</scope>
    <source>
        <strain evidence="10 11">CECT 8234</strain>
    </source>
</reference>
<dbReference type="GO" id="GO:0030395">
    <property type="term" value="F:lactose binding"/>
    <property type="evidence" value="ECO:0007669"/>
    <property type="project" value="TreeGrafter"/>
</dbReference>
<keyword evidence="2" id="KW-0813">Transport</keyword>
<feature type="transmembrane region" description="Helical" evidence="8">
    <location>
        <begin position="32"/>
        <end position="55"/>
    </location>
</feature>
<keyword evidence="3" id="KW-1003">Cell membrane</keyword>
<evidence type="ECO:0000256" key="7">
    <source>
        <dbReference type="ARBA" id="ARBA00023136"/>
    </source>
</evidence>
<dbReference type="Gene3D" id="1.20.1250.20">
    <property type="entry name" value="MFS general substrate transporter like domains"/>
    <property type="match status" value="2"/>
</dbReference>
<dbReference type="PANTHER" id="PTHR23522">
    <property type="entry name" value="BLL5896 PROTEIN"/>
    <property type="match status" value="1"/>
</dbReference>
<feature type="domain" description="Major facilitator superfamily (MFS) profile" evidence="9">
    <location>
        <begin position="1"/>
        <end position="375"/>
    </location>
</feature>
<dbReference type="AlphaFoldDB" id="A0A7W5CC01"/>
<feature type="transmembrane region" description="Helical" evidence="8">
    <location>
        <begin position="351"/>
        <end position="369"/>
    </location>
</feature>
<feature type="transmembrane region" description="Helical" evidence="8">
    <location>
        <begin position="155"/>
        <end position="172"/>
    </location>
</feature>
<dbReference type="SUPFAM" id="SSF103473">
    <property type="entry name" value="MFS general substrate transporter"/>
    <property type="match status" value="1"/>
</dbReference>
<dbReference type="PIRSF" id="PIRSF004925">
    <property type="entry name" value="HcaT"/>
    <property type="match status" value="1"/>
</dbReference>
<accession>A0A7W5CC01</accession>
<dbReference type="PANTHER" id="PTHR23522:SF10">
    <property type="entry name" value="3-PHENYLPROPIONIC ACID TRANSPORTER-RELATED"/>
    <property type="match status" value="1"/>
</dbReference>
<feature type="transmembrane region" description="Helical" evidence="8">
    <location>
        <begin position="197"/>
        <end position="218"/>
    </location>
</feature>
<comment type="subcellular location">
    <subcellularLocation>
        <location evidence="1">Cell inner membrane</location>
        <topology evidence="1">Multi-pass membrane protein</topology>
    </subcellularLocation>
</comment>
<keyword evidence="6 8" id="KW-1133">Transmembrane helix</keyword>
<name>A0A7W5CC01_9BACL</name>
<protein>
    <submittedName>
        <fullName evidence="10">MFS family permease</fullName>
    </submittedName>
</protein>
<feature type="transmembrane region" description="Helical" evidence="8">
    <location>
        <begin position="7"/>
        <end position="26"/>
    </location>
</feature>
<feature type="transmembrane region" description="Helical" evidence="8">
    <location>
        <begin position="67"/>
        <end position="85"/>
    </location>
</feature>
<feature type="transmembrane region" description="Helical" evidence="8">
    <location>
        <begin position="129"/>
        <end position="149"/>
    </location>
</feature>
<evidence type="ECO:0000256" key="6">
    <source>
        <dbReference type="ARBA" id="ARBA00022989"/>
    </source>
</evidence>
<dbReference type="InterPro" id="IPR026032">
    <property type="entry name" value="HcaT-like"/>
</dbReference>
<dbReference type="EMBL" id="JACHXW010000019">
    <property type="protein sequence ID" value="MBB3154911.1"/>
    <property type="molecule type" value="Genomic_DNA"/>
</dbReference>
<dbReference type="RefSeq" id="WP_183569093.1">
    <property type="nucleotide sequence ID" value="NZ_CBCSLB010000019.1"/>
</dbReference>
<evidence type="ECO:0000256" key="5">
    <source>
        <dbReference type="ARBA" id="ARBA00022692"/>
    </source>
</evidence>
<dbReference type="GO" id="GO:0015528">
    <property type="term" value="F:lactose:proton symporter activity"/>
    <property type="evidence" value="ECO:0007669"/>
    <property type="project" value="TreeGrafter"/>
</dbReference>
<comment type="caution">
    <text evidence="10">The sequence shown here is derived from an EMBL/GenBank/DDBJ whole genome shotgun (WGS) entry which is preliminary data.</text>
</comment>
<gene>
    <name evidence="10" type="ORF">FHS16_004993</name>
</gene>
<feature type="transmembrane region" description="Helical" evidence="8">
    <location>
        <begin position="320"/>
        <end position="339"/>
    </location>
</feature>
<feature type="transmembrane region" description="Helical" evidence="8">
    <location>
        <begin position="287"/>
        <end position="308"/>
    </location>
</feature>
<evidence type="ECO:0000256" key="2">
    <source>
        <dbReference type="ARBA" id="ARBA00022448"/>
    </source>
</evidence>
<evidence type="ECO:0000256" key="1">
    <source>
        <dbReference type="ARBA" id="ARBA00004429"/>
    </source>
</evidence>
<evidence type="ECO:0000256" key="8">
    <source>
        <dbReference type="SAM" id="Phobius"/>
    </source>
</evidence>
<keyword evidence="7 8" id="KW-0472">Membrane</keyword>
<keyword evidence="4" id="KW-0997">Cell inner membrane</keyword>
<dbReference type="InterPro" id="IPR020846">
    <property type="entry name" value="MFS_dom"/>
</dbReference>
<dbReference type="InterPro" id="IPR036259">
    <property type="entry name" value="MFS_trans_sf"/>
</dbReference>
<organism evidence="10 11">
    <name type="scientific">Paenibacillus endophyticus</name>
    <dbReference type="NCBI Taxonomy" id="1294268"/>
    <lineage>
        <taxon>Bacteria</taxon>
        <taxon>Bacillati</taxon>
        <taxon>Bacillota</taxon>
        <taxon>Bacilli</taxon>
        <taxon>Bacillales</taxon>
        <taxon>Paenibacillaceae</taxon>
        <taxon>Paenibacillus</taxon>
    </lineage>
</organism>
<evidence type="ECO:0000256" key="4">
    <source>
        <dbReference type="ARBA" id="ARBA00022519"/>
    </source>
</evidence>
<proteinExistence type="predicted"/>
<keyword evidence="11" id="KW-1185">Reference proteome</keyword>
<dbReference type="Proteomes" id="UP000518605">
    <property type="component" value="Unassembled WGS sequence"/>
</dbReference>
<dbReference type="Pfam" id="PF12832">
    <property type="entry name" value="MFS_1_like"/>
    <property type="match status" value="1"/>
</dbReference>
<dbReference type="PROSITE" id="PS50850">
    <property type="entry name" value="MFS"/>
    <property type="match status" value="1"/>
</dbReference>
<keyword evidence="5 8" id="KW-0812">Transmembrane</keyword>
<evidence type="ECO:0000259" key="9">
    <source>
        <dbReference type="PROSITE" id="PS50850"/>
    </source>
</evidence>
<sequence>MKSLASYYFLLYLAVSVVMPYTSLFFSEKGFSNTVVGLILSLWALISVVSQPIMGMLNDRLSNPRQILLVSAIAAPLIGIGFLYFDSLGAIIVISVFFVWFQSSMGPLSDSIAVDIGNREGFSFGSVRLWGALSYAIGAFVTGFLYERYGYEHIFWYYLGVNAVLTLFIFLLPKAKPVFKKATIIEQISEVSRNKPFLIFVGISMLAFMSVSINFSFLPIYFKELGFDKSLLGSAFAVAAIIEVPMFWVSARLSRRIGHYQVLCIAAAIYALKYLMLFAFADVYLTLVLQLLDGIAFAFVAGTAVEVVESYSSERTRATLQTVFAAITWGLGGIVGNAAGGVMVDHLGVQSLYLILGIFCATASILYAVTRKFAQGYKVET</sequence>
<evidence type="ECO:0000313" key="10">
    <source>
        <dbReference type="EMBL" id="MBB3154911.1"/>
    </source>
</evidence>
<feature type="transmembrane region" description="Helical" evidence="8">
    <location>
        <begin position="230"/>
        <end position="250"/>
    </location>
</feature>
<feature type="transmembrane region" description="Helical" evidence="8">
    <location>
        <begin position="262"/>
        <end position="281"/>
    </location>
</feature>